<keyword evidence="2" id="KW-1185">Reference proteome</keyword>
<accession>A0A068UQB6</accession>
<gene>
    <name evidence="1" type="ORF">GSCOC_T00031498001</name>
</gene>
<dbReference type="AlphaFoldDB" id="A0A068UQB6"/>
<dbReference type="Gene3D" id="2.60.120.10">
    <property type="entry name" value="Jelly Rolls"/>
    <property type="match status" value="1"/>
</dbReference>
<organism evidence="1 2">
    <name type="scientific">Coffea canephora</name>
    <name type="common">Robusta coffee</name>
    <dbReference type="NCBI Taxonomy" id="49390"/>
    <lineage>
        <taxon>Eukaryota</taxon>
        <taxon>Viridiplantae</taxon>
        <taxon>Streptophyta</taxon>
        <taxon>Embryophyta</taxon>
        <taxon>Tracheophyta</taxon>
        <taxon>Spermatophyta</taxon>
        <taxon>Magnoliopsida</taxon>
        <taxon>eudicotyledons</taxon>
        <taxon>Gunneridae</taxon>
        <taxon>Pentapetalae</taxon>
        <taxon>asterids</taxon>
        <taxon>lamiids</taxon>
        <taxon>Gentianales</taxon>
        <taxon>Rubiaceae</taxon>
        <taxon>Ixoroideae</taxon>
        <taxon>Gardenieae complex</taxon>
        <taxon>Bertiereae - Coffeeae clade</taxon>
        <taxon>Coffeeae</taxon>
        <taxon>Coffea</taxon>
    </lineage>
</organism>
<reference evidence="2" key="1">
    <citation type="journal article" date="2014" name="Science">
        <title>The coffee genome provides insight into the convergent evolution of caffeine biosynthesis.</title>
        <authorList>
            <person name="Denoeud F."/>
            <person name="Carretero-Paulet L."/>
            <person name="Dereeper A."/>
            <person name="Droc G."/>
            <person name="Guyot R."/>
            <person name="Pietrella M."/>
            <person name="Zheng C."/>
            <person name="Alberti A."/>
            <person name="Anthony F."/>
            <person name="Aprea G."/>
            <person name="Aury J.M."/>
            <person name="Bento P."/>
            <person name="Bernard M."/>
            <person name="Bocs S."/>
            <person name="Campa C."/>
            <person name="Cenci A."/>
            <person name="Combes M.C."/>
            <person name="Crouzillat D."/>
            <person name="Da Silva C."/>
            <person name="Daddiego L."/>
            <person name="De Bellis F."/>
            <person name="Dussert S."/>
            <person name="Garsmeur O."/>
            <person name="Gayraud T."/>
            <person name="Guignon V."/>
            <person name="Jahn K."/>
            <person name="Jamilloux V."/>
            <person name="Joet T."/>
            <person name="Labadie K."/>
            <person name="Lan T."/>
            <person name="Leclercq J."/>
            <person name="Lepelley M."/>
            <person name="Leroy T."/>
            <person name="Li L.T."/>
            <person name="Librado P."/>
            <person name="Lopez L."/>
            <person name="Munoz A."/>
            <person name="Noel B."/>
            <person name="Pallavicini A."/>
            <person name="Perrotta G."/>
            <person name="Poncet V."/>
            <person name="Pot D."/>
            <person name="Priyono X."/>
            <person name="Rigoreau M."/>
            <person name="Rouard M."/>
            <person name="Rozas J."/>
            <person name="Tranchant-Dubreuil C."/>
            <person name="VanBuren R."/>
            <person name="Zhang Q."/>
            <person name="Andrade A.C."/>
            <person name="Argout X."/>
            <person name="Bertrand B."/>
            <person name="de Kochko A."/>
            <person name="Graziosi G."/>
            <person name="Henry R.J."/>
            <person name="Jayarama X."/>
            <person name="Ming R."/>
            <person name="Nagai C."/>
            <person name="Rounsley S."/>
            <person name="Sankoff D."/>
            <person name="Giuliano G."/>
            <person name="Albert V.A."/>
            <person name="Wincker P."/>
            <person name="Lashermes P."/>
        </authorList>
    </citation>
    <scope>NUCLEOTIDE SEQUENCE [LARGE SCALE GENOMIC DNA]</scope>
    <source>
        <strain evidence="2">cv. DH200-94</strain>
    </source>
</reference>
<evidence type="ECO:0000313" key="1">
    <source>
        <dbReference type="EMBL" id="CDP10700.1"/>
    </source>
</evidence>
<evidence type="ECO:0000313" key="2">
    <source>
        <dbReference type="Proteomes" id="UP000295252"/>
    </source>
</evidence>
<protein>
    <submittedName>
        <fullName evidence="1">Uncharacterized protein</fullName>
    </submittedName>
</protein>
<dbReference type="PhylomeDB" id="A0A068UQB6"/>
<dbReference type="Proteomes" id="UP000295252">
    <property type="component" value="Chromosome II"/>
</dbReference>
<dbReference type="PANTHER" id="PTHR31238">
    <property type="entry name" value="GERMIN-LIKE PROTEIN SUBFAMILY 3 MEMBER 3"/>
    <property type="match status" value="1"/>
</dbReference>
<dbReference type="Gramene" id="CDP10700">
    <property type="protein sequence ID" value="CDP10700"/>
    <property type="gene ID" value="GSCOC_T00031498001"/>
</dbReference>
<name>A0A068UQB6_COFCA</name>
<dbReference type="STRING" id="49390.A0A068UQB6"/>
<proteinExistence type="predicted"/>
<dbReference type="EMBL" id="HG739130">
    <property type="protein sequence ID" value="CDP10700.1"/>
    <property type="molecule type" value="Genomic_DNA"/>
</dbReference>
<dbReference type="InParanoid" id="A0A068UQB6"/>
<dbReference type="InterPro" id="IPR014710">
    <property type="entry name" value="RmlC-like_jellyroll"/>
</dbReference>
<sequence>MVVNTNGFFFQELNKPGDAANRQGSSAIAMFSCSKKVRFTSNLMLGRYAIDFAGFSSQNPGVNTIANAVFGSNPPISSDVLTKAL</sequence>